<accession>L7FB27</accession>
<keyword evidence="3" id="KW-1185">Reference proteome</keyword>
<protein>
    <recommendedName>
        <fullName evidence="1">DUF6980 domain-containing protein</fullName>
    </recommendedName>
</protein>
<dbReference type="Pfam" id="PF22400">
    <property type="entry name" value="DUF6980"/>
    <property type="match status" value="1"/>
</dbReference>
<evidence type="ECO:0000259" key="1">
    <source>
        <dbReference type="Pfam" id="PF22400"/>
    </source>
</evidence>
<name>L7FB27_STRT8</name>
<organism evidence="2 3">
    <name type="scientific">Streptomyces turgidiscabies (strain Car8)</name>
    <dbReference type="NCBI Taxonomy" id="698760"/>
    <lineage>
        <taxon>Bacteria</taxon>
        <taxon>Bacillati</taxon>
        <taxon>Actinomycetota</taxon>
        <taxon>Actinomycetes</taxon>
        <taxon>Kitasatosporales</taxon>
        <taxon>Streptomycetaceae</taxon>
        <taxon>Streptomyces</taxon>
    </lineage>
</organism>
<proteinExistence type="predicted"/>
<evidence type="ECO:0000313" key="3">
    <source>
        <dbReference type="Proteomes" id="UP000010931"/>
    </source>
</evidence>
<evidence type="ECO:0000313" key="2">
    <source>
        <dbReference type="EMBL" id="ELP68251.1"/>
    </source>
</evidence>
<dbReference type="Proteomes" id="UP000010931">
    <property type="component" value="Unassembled WGS sequence"/>
</dbReference>
<dbReference type="AlphaFoldDB" id="L7FB27"/>
<dbReference type="STRING" id="85558.T45_04173"/>
<feature type="domain" description="DUF6980" evidence="1">
    <location>
        <begin position="4"/>
        <end position="99"/>
    </location>
</feature>
<dbReference type="EMBL" id="AEJB01000224">
    <property type="protein sequence ID" value="ELP68251.1"/>
    <property type="molecule type" value="Genomic_DNA"/>
</dbReference>
<reference evidence="2 3" key="1">
    <citation type="journal article" date="2011" name="Plasmid">
        <title>Streptomyces turgidiscabies Car8 contains a modular pathogenicity island that shares virulence genes with other actinobacterial plant pathogens.</title>
        <authorList>
            <person name="Huguet-Tapia J.C."/>
            <person name="Badger J.H."/>
            <person name="Loria R."/>
            <person name="Pettis G.S."/>
        </authorList>
    </citation>
    <scope>NUCLEOTIDE SEQUENCE [LARGE SCALE GENOMIC DNA]</scope>
    <source>
        <strain evidence="2 3">Car8</strain>
    </source>
</reference>
<dbReference type="RefSeq" id="WP_006376633.1">
    <property type="nucleotide sequence ID" value="NZ_AEJB01000224.1"/>
</dbReference>
<dbReference type="GeneID" id="97403443"/>
<sequence length="105" mass="11927">MTDHCCTEMARQVGRDCDLHADPYACPDALVGFVAKFQEYGLIIHDGGTATVGILFCPWCGRRLPESQRDRWFDELEALGIDPWEDDVPVEYEDGGWLRLRPRGV</sequence>
<dbReference type="PATRIC" id="fig|698760.3.peg.3055"/>
<gene>
    <name evidence="2" type="ORF">STRTUCAR8_04202</name>
</gene>
<comment type="caution">
    <text evidence="2">The sequence shown here is derived from an EMBL/GenBank/DDBJ whole genome shotgun (WGS) entry which is preliminary data.</text>
</comment>
<dbReference type="InterPro" id="IPR053918">
    <property type="entry name" value="DUF6980"/>
</dbReference>